<evidence type="ECO:0000256" key="4">
    <source>
        <dbReference type="ARBA" id="ARBA00022833"/>
    </source>
</evidence>
<protein>
    <submittedName>
        <fullName evidence="8">Polycomb group RING finger protein 1</fullName>
    </submittedName>
</protein>
<evidence type="ECO:0000259" key="7">
    <source>
        <dbReference type="PROSITE" id="PS50089"/>
    </source>
</evidence>
<dbReference type="Gene3D" id="3.30.40.10">
    <property type="entry name" value="Zinc/RING finger domain, C3HC4 (zinc finger)"/>
    <property type="match status" value="1"/>
</dbReference>
<dbReference type="GO" id="GO:0031519">
    <property type="term" value="C:PcG protein complex"/>
    <property type="evidence" value="ECO:0007669"/>
    <property type="project" value="UniProtKB-ARBA"/>
</dbReference>
<dbReference type="EMBL" id="LWCA01000422">
    <property type="protein sequence ID" value="OAF68583.1"/>
    <property type="molecule type" value="Genomic_DNA"/>
</dbReference>
<keyword evidence="5" id="KW-0539">Nucleus</keyword>
<dbReference type="InterPro" id="IPR017907">
    <property type="entry name" value="Znf_RING_CS"/>
</dbReference>
<evidence type="ECO:0000256" key="2">
    <source>
        <dbReference type="ARBA" id="ARBA00022723"/>
    </source>
</evidence>
<dbReference type="Proteomes" id="UP000078046">
    <property type="component" value="Unassembled WGS sequence"/>
</dbReference>
<dbReference type="InterPro" id="IPR051507">
    <property type="entry name" value="PcG_RING_finger"/>
</dbReference>
<dbReference type="InterPro" id="IPR013083">
    <property type="entry name" value="Znf_RING/FYVE/PHD"/>
</dbReference>
<dbReference type="Gene3D" id="3.10.20.90">
    <property type="entry name" value="Phosphatidylinositol 3-kinase Catalytic Subunit, Chain A, domain 1"/>
    <property type="match status" value="1"/>
</dbReference>
<dbReference type="PROSITE" id="PS00518">
    <property type="entry name" value="ZF_RING_1"/>
    <property type="match status" value="1"/>
</dbReference>
<dbReference type="PROSITE" id="PS50089">
    <property type="entry name" value="ZF_RING_2"/>
    <property type="match status" value="1"/>
</dbReference>
<evidence type="ECO:0000256" key="1">
    <source>
        <dbReference type="ARBA" id="ARBA00004123"/>
    </source>
</evidence>
<evidence type="ECO:0000313" key="9">
    <source>
        <dbReference type="Proteomes" id="UP000078046"/>
    </source>
</evidence>
<evidence type="ECO:0000313" key="8">
    <source>
        <dbReference type="EMBL" id="OAF68583.1"/>
    </source>
</evidence>
<dbReference type="SUPFAM" id="SSF57850">
    <property type="entry name" value="RING/U-box"/>
    <property type="match status" value="1"/>
</dbReference>
<keyword evidence="4" id="KW-0862">Zinc</keyword>
<dbReference type="Pfam" id="PF16207">
    <property type="entry name" value="RAWUL"/>
    <property type="match status" value="1"/>
</dbReference>
<dbReference type="OrthoDB" id="1305878at2759"/>
<comment type="caution">
    <text evidence="8">The sequence shown here is derived from an EMBL/GenBank/DDBJ whole genome shotgun (WGS) entry which is preliminary data.</text>
</comment>
<dbReference type="AlphaFoldDB" id="A0A177B4N3"/>
<evidence type="ECO:0000256" key="5">
    <source>
        <dbReference type="ARBA" id="ARBA00023242"/>
    </source>
</evidence>
<gene>
    <name evidence="8" type="ORF">A3Q56_03713</name>
</gene>
<reference evidence="8 9" key="1">
    <citation type="submission" date="2016-04" db="EMBL/GenBank/DDBJ databases">
        <title>The genome of Intoshia linei affirms orthonectids as highly simplified spiralians.</title>
        <authorList>
            <person name="Mikhailov K.V."/>
            <person name="Slusarev G.S."/>
            <person name="Nikitin M.A."/>
            <person name="Logacheva M.D."/>
            <person name="Penin A."/>
            <person name="Aleoshin V."/>
            <person name="Panchin Y.V."/>
        </authorList>
    </citation>
    <scope>NUCLEOTIDE SEQUENCE [LARGE SCALE GENOMIC DNA]</scope>
    <source>
        <strain evidence="8">Intl2013</strain>
        <tissue evidence="8">Whole animal</tissue>
    </source>
</reference>
<keyword evidence="2" id="KW-0479">Metal-binding</keyword>
<comment type="subcellular location">
    <subcellularLocation>
        <location evidence="1">Nucleus</location>
    </subcellularLocation>
</comment>
<feature type="domain" description="RING-type" evidence="7">
    <location>
        <begin position="16"/>
        <end position="55"/>
    </location>
</feature>
<dbReference type="Pfam" id="PF13923">
    <property type="entry name" value="zf-C3HC4_2"/>
    <property type="match status" value="1"/>
</dbReference>
<accession>A0A177B4N3</accession>
<dbReference type="PANTHER" id="PTHR45893">
    <property type="entry name" value="POLYCOMB GROUP RING FINGER PROTEIN"/>
    <property type="match status" value="1"/>
</dbReference>
<keyword evidence="9" id="KW-1185">Reference proteome</keyword>
<organism evidence="8 9">
    <name type="scientific">Intoshia linei</name>
    <dbReference type="NCBI Taxonomy" id="1819745"/>
    <lineage>
        <taxon>Eukaryota</taxon>
        <taxon>Metazoa</taxon>
        <taxon>Spiralia</taxon>
        <taxon>Lophotrochozoa</taxon>
        <taxon>Mesozoa</taxon>
        <taxon>Orthonectida</taxon>
        <taxon>Rhopaluridae</taxon>
        <taxon>Intoshia</taxon>
    </lineage>
</organism>
<proteinExistence type="predicted"/>
<keyword evidence="3 6" id="KW-0863">Zinc-finger</keyword>
<dbReference type="SMART" id="SM00184">
    <property type="entry name" value="RING"/>
    <property type="match status" value="1"/>
</dbReference>
<name>A0A177B4N3_9BILA</name>
<dbReference type="GO" id="GO:0008270">
    <property type="term" value="F:zinc ion binding"/>
    <property type="evidence" value="ECO:0007669"/>
    <property type="project" value="UniProtKB-KW"/>
</dbReference>
<sequence>MTDKVKLKDIKPYITCSLCEGYLIHASTITECLHSFCKSCIVKYLADNKNCPECDKILHPTNPLTVVMVDNTLQDLIYKLLPNLKKGIPYLNCTHLVVNTEKAITFYRKHDMKIPPDIDYKKKDVDKIPEKYIIDNTIDLELKPYNIENIDLLCRPYIRCPAKMTIKLVKKFVSLKLLKDIKRYDEIEIFCDKEILGKDHTLEFINLTKHTNKKAPLLLFYNICRIS</sequence>
<dbReference type="FunFam" id="3.30.40.10:FF:000033">
    <property type="entry name" value="Polycomb group RING finger protein 3"/>
    <property type="match status" value="1"/>
</dbReference>
<dbReference type="InterPro" id="IPR001841">
    <property type="entry name" value="Znf_RING"/>
</dbReference>
<evidence type="ECO:0000256" key="3">
    <source>
        <dbReference type="ARBA" id="ARBA00022771"/>
    </source>
</evidence>
<dbReference type="InterPro" id="IPR032443">
    <property type="entry name" value="RAWUL"/>
</dbReference>
<evidence type="ECO:0000256" key="6">
    <source>
        <dbReference type="PROSITE-ProRule" id="PRU00175"/>
    </source>
</evidence>